<comment type="caution">
    <text evidence="3">The sequence shown here is derived from an EMBL/GenBank/DDBJ whole genome shotgun (WGS) entry which is preliminary data.</text>
</comment>
<dbReference type="AlphaFoldDB" id="A0AA36JNI6"/>
<keyword evidence="4" id="KW-1185">Reference proteome</keyword>
<dbReference type="InterPro" id="IPR004263">
    <property type="entry name" value="Exostosin"/>
</dbReference>
<accession>A0AA36JNI6</accession>
<evidence type="ECO:0000313" key="4">
    <source>
        <dbReference type="Proteomes" id="UP001178507"/>
    </source>
</evidence>
<dbReference type="Pfam" id="PF03016">
    <property type="entry name" value="Exostosin_GT47"/>
    <property type="match status" value="1"/>
</dbReference>
<organism evidence="3 4">
    <name type="scientific">Effrenium voratum</name>
    <dbReference type="NCBI Taxonomy" id="2562239"/>
    <lineage>
        <taxon>Eukaryota</taxon>
        <taxon>Sar</taxon>
        <taxon>Alveolata</taxon>
        <taxon>Dinophyceae</taxon>
        <taxon>Suessiales</taxon>
        <taxon>Symbiodiniaceae</taxon>
        <taxon>Effrenium</taxon>
    </lineage>
</organism>
<dbReference type="Proteomes" id="UP001178507">
    <property type="component" value="Unassembled WGS sequence"/>
</dbReference>
<dbReference type="EMBL" id="CAUJNA010003738">
    <property type="protein sequence ID" value="CAJ1408884.1"/>
    <property type="molecule type" value="Genomic_DNA"/>
</dbReference>
<feature type="domain" description="Exostosin GT47" evidence="2">
    <location>
        <begin position="212"/>
        <end position="547"/>
    </location>
</feature>
<dbReference type="InterPro" id="IPR040911">
    <property type="entry name" value="Exostosin_GT47"/>
</dbReference>
<evidence type="ECO:0000259" key="2">
    <source>
        <dbReference type="Pfam" id="PF03016"/>
    </source>
</evidence>
<sequence length="615" mass="69098">MELPRSPFSAPEPCITTFQEGVLASASLRLHTFGTPIFDFDEELQVTADSRLRVCWRNPDDCWAAVALLEYTDQLDDFRLDSVDSPTGSATLLILAPPSCTLQDVALHAAPAVLEATAGSRSYAVVSVSVQEVKPGAFEQHRTHRNLSRWIPPYPDGPPYPEEVVGFGDECLRAALGPMDDTADTHFHKIFGRVLCSPSAWSRPEDFEGEAAGLKIYVQPLPGILNADRLVAASLVRLAYDFDCDAGLFLCSERRWDGAWSTWRQYVGEVVLLQKFLTAPRHVLVDSAKEADIIVVPLLSQFVSSWLVFKQAARGCPRELLKYVKHLEWPQKYGTHVFLFADHMMNLREHDPGGMMSLFALQAEIIFISHGTELASPAHITMPSVLTDADLQPASEAAAASERDIFLIYSETVDCCHPVRKHFYEVLTSDQGKALCGETCVVETRTRSKPTDASERSRQTHGLSEAAMANFNEAMKRAKFCPMGPGDTPHRHKFFHAFLAGCIPVLFDFASYFPGHRSWWREFGSPYQLSLPFPEDIPYEDIVVTVPCTQNYTESSLQMLQRLKTMPSQELERRQELLRSSRHFLAFQWRGDSPDAFTAIMQRIGRAVRKRPQIR</sequence>
<reference evidence="3" key="1">
    <citation type="submission" date="2023-08" db="EMBL/GenBank/DDBJ databases">
        <authorList>
            <person name="Chen Y."/>
            <person name="Shah S."/>
            <person name="Dougan E. K."/>
            <person name="Thang M."/>
            <person name="Chan C."/>
        </authorList>
    </citation>
    <scope>NUCLEOTIDE SEQUENCE</scope>
</reference>
<protein>
    <recommendedName>
        <fullName evidence="2">Exostosin GT47 domain-containing protein</fullName>
    </recommendedName>
</protein>
<gene>
    <name evidence="3" type="ORF">EVOR1521_LOCUS30117</name>
</gene>
<dbReference type="PANTHER" id="PTHR11062:SF391">
    <property type="entry name" value="PIN DOMAIN-CONTAINING PROTEIN"/>
    <property type="match status" value="1"/>
</dbReference>
<dbReference type="PANTHER" id="PTHR11062">
    <property type="entry name" value="EXOSTOSIN HEPARAN SULFATE GLYCOSYLTRANSFERASE -RELATED"/>
    <property type="match status" value="1"/>
</dbReference>
<evidence type="ECO:0000256" key="1">
    <source>
        <dbReference type="ARBA" id="ARBA00010271"/>
    </source>
</evidence>
<evidence type="ECO:0000313" key="3">
    <source>
        <dbReference type="EMBL" id="CAJ1408884.1"/>
    </source>
</evidence>
<comment type="similarity">
    <text evidence="1">Belongs to the glycosyltransferase 47 family.</text>
</comment>
<dbReference type="GO" id="GO:0016757">
    <property type="term" value="F:glycosyltransferase activity"/>
    <property type="evidence" value="ECO:0007669"/>
    <property type="project" value="InterPro"/>
</dbReference>
<proteinExistence type="inferred from homology"/>
<name>A0AA36JNI6_9DINO</name>